<dbReference type="EMBL" id="LFTY01000002">
    <property type="protein sequence ID" value="KMW59679.1"/>
    <property type="molecule type" value="Genomic_DNA"/>
</dbReference>
<evidence type="ECO:0000256" key="1">
    <source>
        <dbReference type="SAM" id="MobiDB-lite"/>
    </source>
</evidence>
<feature type="chain" id="PRO_5005318366" evidence="2">
    <location>
        <begin position="20"/>
        <end position="205"/>
    </location>
</feature>
<keyword evidence="4" id="KW-1185">Reference proteome</keyword>
<dbReference type="RefSeq" id="WP_049645112.1">
    <property type="nucleotide sequence ID" value="NZ_LFTY01000002.1"/>
</dbReference>
<accession>A0A0J9ED76</accession>
<reference evidence="3 4" key="1">
    <citation type="submission" date="2015-06" db="EMBL/GenBank/DDBJ databases">
        <title>Draft genome sequence of an Alphaproteobacteria species associated to the Mediterranean sponge Oscarella lobularis.</title>
        <authorList>
            <person name="Jourda C."/>
            <person name="Santini S."/>
            <person name="Claverie J.-M."/>
        </authorList>
    </citation>
    <scope>NUCLEOTIDE SEQUENCE [LARGE SCALE GENOMIC DNA]</scope>
    <source>
        <strain evidence="3">IGS</strain>
    </source>
</reference>
<feature type="compositionally biased region" description="Basic and acidic residues" evidence="1">
    <location>
        <begin position="185"/>
        <end position="195"/>
    </location>
</feature>
<keyword evidence="2" id="KW-0732">Signal</keyword>
<organism evidence="3 4">
    <name type="scientific">Candidatus Rhodobacter oscarellae</name>
    <dbReference type="NCBI Taxonomy" id="1675527"/>
    <lineage>
        <taxon>Bacteria</taxon>
        <taxon>Pseudomonadati</taxon>
        <taxon>Pseudomonadota</taxon>
        <taxon>Alphaproteobacteria</taxon>
        <taxon>Rhodobacterales</taxon>
        <taxon>Rhodobacter group</taxon>
        <taxon>Rhodobacter</taxon>
    </lineage>
</organism>
<gene>
    <name evidence="3" type="ORF">AIOL_004661</name>
</gene>
<proteinExistence type="predicted"/>
<name>A0A0J9ED76_9RHOB</name>
<feature type="signal peptide" evidence="2">
    <location>
        <begin position="1"/>
        <end position="19"/>
    </location>
</feature>
<feature type="region of interest" description="Disordered" evidence="1">
    <location>
        <begin position="180"/>
        <end position="205"/>
    </location>
</feature>
<evidence type="ECO:0000313" key="4">
    <source>
        <dbReference type="Proteomes" id="UP000037178"/>
    </source>
</evidence>
<sequence>MLKSTLTTLALFATTNMAAANGAPMSFDVAEDLSLFIFASEPVFEDGMPAFGNAFVTQGYIYEDGTLDGGAEGTLADGSPAYPDKVIGRWTCDGFFVGDGARTTTGAMVITRQVFEFENGDILINQGAELADIGVEAPRAITGGTGSFANITGEMSQVLLGMTDGFGVRLSIDIPSREQAAMNDPHVDETDHAEWDSGFPVGPLN</sequence>
<protein>
    <submittedName>
        <fullName evidence="3">Uncharacterized protein</fullName>
    </submittedName>
</protein>
<dbReference type="AlphaFoldDB" id="A0A0J9ED76"/>
<comment type="caution">
    <text evidence="3">The sequence shown here is derived from an EMBL/GenBank/DDBJ whole genome shotgun (WGS) entry which is preliminary data.</text>
</comment>
<evidence type="ECO:0000256" key="2">
    <source>
        <dbReference type="SAM" id="SignalP"/>
    </source>
</evidence>
<dbReference type="PATRIC" id="fig|1675527.3.peg.4889"/>
<dbReference type="Proteomes" id="UP000037178">
    <property type="component" value="Unassembled WGS sequence"/>
</dbReference>
<evidence type="ECO:0000313" key="3">
    <source>
        <dbReference type="EMBL" id="KMW59679.1"/>
    </source>
</evidence>